<dbReference type="RefSeq" id="WP_193560731.1">
    <property type="nucleotide sequence ID" value="NZ_CP021748.1"/>
</dbReference>
<accession>A0A1Z1WFS0</accession>
<evidence type="ECO:0000313" key="2">
    <source>
        <dbReference type="Proteomes" id="UP000195880"/>
    </source>
</evidence>
<dbReference type="AlphaFoldDB" id="A0A1Z1WFS0"/>
<keyword evidence="2" id="KW-1185">Reference proteome</keyword>
<proteinExistence type="predicted"/>
<protein>
    <recommendedName>
        <fullName evidence="3">HTH cro/C1-type domain-containing protein</fullName>
    </recommendedName>
</protein>
<dbReference type="KEGG" id="salf:SMD44_04651"/>
<evidence type="ECO:0008006" key="3">
    <source>
        <dbReference type="Google" id="ProtNLM"/>
    </source>
</evidence>
<evidence type="ECO:0000313" key="1">
    <source>
        <dbReference type="EMBL" id="ARX85192.1"/>
    </source>
</evidence>
<sequence length="447" mass="47858">MGDVEDRAAGAARLKELRHHRGLSLAAVARALTLLAEKLHQPTLPAVASVQRSVARWEAARPTTPDERYQLLLAHLYARTPAGDVSLGPGSDFAEYLHALRLLGESERRIAELRSLLLRAATDSGSGLLALLAPRTQAGLGAALADPSQADEMTVAGLAAVVADVNAQVGSLPMVRLQLLLAPAVEAARRLLAGPAPTPLVPHLRDVVVTAAALAGRLAFETRDDAASRALYGEATREAGRLAQPWRQAGVHMSHALVTLYSRDGLDGARRLVDQAVRTARTGESTLIRARAHALQAELAARAGHKRQSQAALGLAWYDIEADHTDDPAPTSFSPGHLRGFEGVCELYVGDPAAAHDRFARSAAALSAPREQVQKAIVTTDQALARIRLGEPQDAVRLLHRCVAAASITGGRVPALRLRQARKELRPWRRENWVADLDDHLMDVLGS</sequence>
<organism evidence="1 2">
    <name type="scientific">Streptomyces alboflavus</name>
    <dbReference type="NCBI Taxonomy" id="67267"/>
    <lineage>
        <taxon>Bacteria</taxon>
        <taxon>Bacillati</taxon>
        <taxon>Actinomycetota</taxon>
        <taxon>Actinomycetes</taxon>
        <taxon>Kitasatosporales</taxon>
        <taxon>Streptomycetaceae</taxon>
        <taxon>Streptomyces</taxon>
    </lineage>
</organism>
<gene>
    <name evidence="1" type="ORF">SMD44_04651</name>
</gene>
<dbReference type="Proteomes" id="UP000195880">
    <property type="component" value="Chromosome"/>
</dbReference>
<dbReference type="EMBL" id="CP021748">
    <property type="protein sequence ID" value="ARX85192.1"/>
    <property type="molecule type" value="Genomic_DNA"/>
</dbReference>
<reference evidence="1 2" key="1">
    <citation type="submission" date="2017-05" db="EMBL/GenBank/DDBJ databases">
        <title>Streptomyces alboflavus Genome sequencing and assembly.</title>
        <authorList>
            <person name="Wang Y."/>
            <person name="Du B."/>
            <person name="Ding Y."/>
            <person name="Liu H."/>
            <person name="Hou Q."/>
            <person name="Liu K."/>
            <person name="Wang C."/>
            <person name="Yao L."/>
        </authorList>
    </citation>
    <scope>NUCLEOTIDE SEQUENCE [LARGE SCALE GENOMIC DNA]</scope>
    <source>
        <strain evidence="1 2">MDJK44</strain>
    </source>
</reference>
<name>A0A1Z1WFS0_9ACTN</name>